<organism evidence="1 2">
    <name type="scientific">Haloarcula rubra</name>
    <dbReference type="NCBI Taxonomy" id="2487747"/>
    <lineage>
        <taxon>Archaea</taxon>
        <taxon>Methanobacteriati</taxon>
        <taxon>Methanobacteriota</taxon>
        <taxon>Stenosarchaea group</taxon>
        <taxon>Halobacteria</taxon>
        <taxon>Halobacteriales</taxon>
        <taxon>Haloarculaceae</taxon>
        <taxon>Haloarcula</taxon>
    </lineage>
</organism>
<reference evidence="1 2" key="1">
    <citation type="submission" date="2021-06" db="EMBL/GenBank/DDBJ databases">
        <title>Halomicroarcula sp. a new haloarchaeum isolated from saline soil.</title>
        <authorList>
            <person name="Duran-Viseras A."/>
            <person name="Sanchez-Porro C."/>
            <person name="Ventosa A."/>
        </authorList>
    </citation>
    <scope>NUCLEOTIDE SEQUENCE [LARGE SCALE GENOMIC DNA]</scope>
    <source>
        <strain evidence="1 2">F13</strain>
    </source>
</reference>
<dbReference type="Proteomes" id="UP001430377">
    <property type="component" value="Unassembled WGS sequence"/>
</dbReference>
<dbReference type="EMBL" id="RKLR01000014">
    <property type="protein sequence ID" value="MBX0325433.1"/>
    <property type="molecule type" value="Genomic_DNA"/>
</dbReference>
<accession>A0AAW4PUS4</accession>
<evidence type="ECO:0000313" key="1">
    <source>
        <dbReference type="EMBL" id="MBX0325433.1"/>
    </source>
</evidence>
<dbReference type="AlphaFoldDB" id="A0AAW4PUS4"/>
<sequence>MKQSNSLDTPDILELRAQLDVAEDVIFGQARTKEMMTPAEVVNPFVSGFSTQAKHLQCGGLLSDGGYVHTYE</sequence>
<comment type="caution">
    <text evidence="1">The sequence shown here is derived from an EMBL/GenBank/DDBJ whole genome shotgun (WGS) entry which is preliminary data.</text>
</comment>
<evidence type="ECO:0000313" key="2">
    <source>
        <dbReference type="Proteomes" id="UP001430377"/>
    </source>
</evidence>
<name>A0AAW4PUS4_9EURY</name>
<keyword evidence="2" id="KW-1185">Reference proteome</keyword>
<gene>
    <name evidence="1" type="ORF">EGH21_20610</name>
</gene>
<protein>
    <submittedName>
        <fullName evidence="1">Uncharacterized protein</fullName>
    </submittedName>
</protein>
<proteinExistence type="predicted"/>